<feature type="signal peptide" evidence="2">
    <location>
        <begin position="1"/>
        <end position="18"/>
    </location>
</feature>
<dbReference type="SUPFAM" id="SSF47473">
    <property type="entry name" value="EF-hand"/>
    <property type="match status" value="1"/>
</dbReference>
<feature type="chain" id="PRO_5045037205" evidence="2">
    <location>
        <begin position="19"/>
        <end position="208"/>
    </location>
</feature>
<dbReference type="PROSITE" id="PS50222">
    <property type="entry name" value="EF_HAND_2"/>
    <property type="match status" value="1"/>
</dbReference>
<dbReference type="InterPro" id="IPR018247">
    <property type="entry name" value="EF_Hand_1_Ca_BS"/>
</dbReference>
<evidence type="ECO:0000313" key="5">
    <source>
        <dbReference type="Proteomes" id="UP001158576"/>
    </source>
</evidence>
<dbReference type="Gene3D" id="1.10.238.10">
    <property type="entry name" value="EF-hand"/>
    <property type="match status" value="1"/>
</dbReference>
<dbReference type="Proteomes" id="UP001158576">
    <property type="component" value="Chromosome PAR"/>
</dbReference>
<protein>
    <submittedName>
        <fullName evidence="4">Oidioi.mRNA.OKI2018_I69.PAR.g8654.t1.cds</fullName>
    </submittedName>
</protein>
<dbReference type="InterPro" id="IPR011992">
    <property type="entry name" value="EF-hand-dom_pair"/>
</dbReference>
<organism evidence="4 5">
    <name type="scientific">Oikopleura dioica</name>
    <name type="common">Tunicate</name>
    <dbReference type="NCBI Taxonomy" id="34765"/>
    <lineage>
        <taxon>Eukaryota</taxon>
        <taxon>Metazoa</taxon>
        <taxon>Chordata</taxon>
        <taxon>Tunicata</taxon>
        <taxon>Appendicularia</taxon>
        <taxon>Copelata</taxon>
        <taxon>Oikopleuridae</taxon>
        <taxon>Oikopleura</taxon>
    </lineage>
</organism>
<keyword evidence="1" id="KW-0106">Calcium</keyword>
<proteinExistence type="predicted"/>
<reference evidence="4 5" key="1">
    <citation type="submission" date="2021-04" db="EMBL/GenBank/DDBJ databases">
        <authorList>
            <person name="Bliznina A."/>
        </authorList>
    </citation>
    <scope>NUCLEOTIDE SEQUENCE [LARGE SCALE GENOMIC DNA]</scope>
</reference>
<dbReference type="InterPro" id="IPR002048">
    <property type="entry name" value="EF_hand_dom"/>
</dbReference>
<sequence>MKLLGLVAAATASPAVWITNQWWSEAVNVYNFAVANPTEFAAAVNSVGDATYQPLFSFCGGIDGAVDSTELTTCAARIANYVEMSEGSQNYLYQFGAKYWDVVDFDGSGSLDFEEFKLAIGAFAATNARVVIDAYDSNADNILSGAELSAWKDQVLSTGSSWGWSVSDAQWGALQAAYADAQLDGDFNSCSLLEIARFELNAANVFLH</sequence>
<evidence type="ECO:0000256" key="2">
    <source>
        <dbReference type="SAM" id="SignalP"/>
    </source>
</evidence>
<evidence type="ECO:0000313" key="4">
    <source>
        <dbReference type="EMBL" id="CAG5077210.1"/>
    </source>
</evidence>
<dbReference type="PROSITE" id="PS00018">
    <property type="entry name" value="EF_HAND_1"/>
    <property type="match status" value="2"/>
</dbReference>
<dbReference type="EMBL" id="OU015568">
    <property type="protein sequence ID" value="CAG5077210.1"/>
    <property type="molecule type" value="Genomic_DNA"/>
</dbReference>
<accession>A0ABN7RI39</accession>
<feature type="domain" description="EF-hand" evidence="3">
    <location>
        <begin position="98"/>
        <end position="126"/>
    </location>
</feature>
<evidence type="ECO:0000256" key="1">
    <source>
        <dbReference type="ARBA" id="ARBA00022837"/>
    </source>
</evidence>
<keyword evidence="5" id="KW-1185">Reference proteome</keyword>
<name>A0ABN7RI39_OIKDI</name>
<gene>
    <name evidence="4" type="ORF">OKIOD_LOCUS212</name>
</gene>
<evidence type="ECO:0000259" key="3">
    <source>
        <dbReference type="PROSITE" id="PS50222"/>
    </source>
</evidence>
<keyword evidence="2" id="KW-0732">Signal</keyword>